<feature type="transmembrane region" description="Helical" evidence="2">
    <location>
        <begin position="492"/>
        <end position="521"/>
    </location>
</feature>
<name>A0A5E4W5I1_9BURK</name>
<feature type="compositionally biased region" description="Basic and acidic residues" evidence="1">
    <location>
        <begin position="93"/>
        <end position="107"/>
    </location>
</feature>
<proteinExistence type="predicted"/>
<evidence type="ECO:0000256" key="2">
    <source>
        <dbReference type="SAM" id="Phobius"/>
    </source>
</evidence>
<dbReference type="Gene3D" id="1.25.40.10">
    <property type="entry name" value="Tetratricopeptide repeat domain"/>
    <property type="match status" value="1"/>
</dbReference>
<accession>A0A5E4W5I1</accession>
<evidence type="ECO:0000256" key="1">
    <source>
        <dbReference type="SAM" id="MobiDB-lite"/>
    </source>
</evidence>
<dbReference type="InterPro" id="IPR011990">
    <property type="entry name" value="TPR-like_helical_dom_sf"/>
</dbReference>
<feature type="transmembrane region" description="Helical" evidence="2">
    <location>
        <begin position="595"/>
        <end position="616"/>
    </location>
</feature>
<evidence type="ECO:0000313" key="4">
    <source>
        <dbReference type="Proteomes" id="UP000343335"/>
    </source>
</evidence>
<keyword evidence="2" id="KW-0812">Transmembrane</keyword>
<gene>
    <name evidence="3" type="ORF">PCO31010_03101</name>
</gene>
<keyword evidence="2" id="KW-1133">Transmembrane helix</keyword>
<evidence type="ECO:0000313" key="3">
    <source>
        <dbReference type="EMBL" id="VVE19888.1"/>
    </source>
</evidence>
<keyword evidence="2" id="KW-0472">Membrane</keyword>
<feature type="compositionally biased region" description="Acidic residues" evidence="1">
    <location>
        <begin position="113"/>
        <end position="127"/>
    </location>
</feature>
<feature type="region of interest" description="Disordered" evidence="1">
    <location>
        <begin position="91"/>
        <end position="150"/>
    </location>
</feature>
<dbReference type="SUPFAM" id="SSF48452">
    <property type="entry name" value="TPR-like"/>
    <property type="match status" value="1"/>
</dbReference>
<reference evidence="3 4" key="1">
    <citation type="submission" date="2019-08" db="EMBL/GenBank/DDBJ databases">
        <authorList>
            <person name="Peeters C."/>
        </authorList>
    </citation>
    <scope>NUCLEOTIDE SEQUENCE [LARGE SCALE GENOMIC DNA]</scope>
    <source>
        <strain evidence="3 4">LMG 31010</strain>
    </source>
</reference>
<dbReference type="Proteomes" id="UP000343335">
    <property type="component" value="Unassembled WGS sequence"/>
</dbReference>
<organism evidence="3 4">
    <name type="scientific">Pandoraea commovens</name>
    <dbReference type="NCBI Taxonomy" id="2508289"/>
    <lineage>
        <taxon>Bacteria</taxon>
        <taxon>Pseudomonadati</taxon>
        <taxon>Pseudomonadota</taxon>
        <taxon>Betaproteobacteria</taxon>
        <taxon>Burkholderiales</taxon>
        <taxon>Burkholderiaceae</taxon>
        <taxon>Pandoraea</taxon>
    </lineage>
</organism>
<protein>
    <submittedName>
        <fullName evidence="3">Uncharacterized protein</fullName>
    </submittedName>
</protein>
<dbReference type="EMBL" id="CABPSA010000005">
    <property type="protein sequence ID" value="VVE19888.1"/>
    <property type="molecule type" value="Genomic_DNA"/>
</dbReference>
<sequence length="736" mass="77468">MNSVVSASVLVPAVPTVTPNESAKDVRTQVPGSEGWSSANRRVMAVLAELVEHGNDVIANNSQEMDEHLDASEAEGSIDDSAPVDQDEVVEIEGDRENSGNGGRDDGTTSDEAPQELEVPEEPADENEPTHVHKPSGGPSHARPQTPGAPAVGAVSLETLEQLVAKAEAALDSANGWDEQVGPVRSANVSAYGDAMSLMQLAAALLHAIEAVESPERREATSLEAMHDAKQSDPLTLTVRNSFQSALPLLLSVMESDDTISSSKLAQRAYLDGLAEQAGGRHIDATQRFLLSLTHAPAAETHEALANSLVRLGKHEHAVLHFASAGIEQPDNPQMMLNAIESLVAMGYSGEALEGLDMVDSLLLRTAQADDLNRRAEALRATALDMPVAYMPVDPGAAPKASALLDAILARAGGGFDFDTAMLAVSRAKQETSLAQLSAQRTNIEVLSAMRDEQIGDKIQAMLDAIDQRAERKAAESRSWWTNLLSKVIGPLVAAIGIAALPFTGGLSSALVVLGVAYTIADTALTIASEFTPEPITIAAGLGKLTAVIVDAVVTEIARVKLRQAGYYGEVTQEAINDLLSPEDREFISETIGMVAAMVIGIVVSVATAGAGASALLGAANKAIGYGEKLVRIASYVGQGLSVASVGVSVTGGVFGVVQAYSGRELAEAVARVAELEAGQVQMMMKFEEQSDELRRLMEKMRLEASILTQMLWSAAESRQSTVNAVTRAGWIRAQA</sequence>
<dbReference type="AlphaFoldDB" id="A0A5E4W5I1"/>
<feature type="transmembrane region" description="Helical" evidence="2">
    <location>
        <begin position="636"/>
        <end position="658"/>
    </location>
</feature>